<evidence type="ECO:0000313" key="1">
    <source>
        <dbReference type="EMBL" id="KAF4845065.1"/>
    </source>
</evidence>
<organism evidence="1 2">
    <name type="scientific">Colletotrichum siamense</name>
    <name type="common">Anthracnose fungus</name>
    <dbReference type="NCBI Taxonomy" id="690259"/>
    <lineage>
        <taxon>Eukaryota</taxon>
        <taxon>Fungi</taxon>
        <taxon>Dikarya</taxon>
        <taxon>Ascomycota</taxon>
        <taxon>Pezizomycotina</taxon>
        <taxon>Sordariomycetes</taxon>
        <taxon>Hypocreomycetidae</taxon>
        <taxon>Glomerellales</taxon>
        <taxon>Glomerellaceae</taxon>
        <taxon>Colletotrichum</taxon>
        <taxon>Colletotrichum gloeosporioides species complex</taxon>
    </lineage>
</organism>
<name>A0A9P5BU72_COLSI</name>
<dbReference type="EMBL" id="QPMT01000074">
    <property type="protein sequence ID" value="KAF4845065.1"/>
    <property type="molecule type" value="Genomic_DNA"/>
</dbReference>
<protein>
    <submittedName>
        <fullName evidence="1">Uncharacterized protein</fullName>
    </submittedName>
</protein>
<dbReference type="AlphaFoldDB" id="A0A9P5BU72"/>
<reference evidence="1" key="1">
    <citation type="submission" date="2019-06" db="EMBL/GenBank/DDBJ databases">
        <authorList>
            <person name="Gan P."/>
            <person name="Shirasu K."/>
        </authorList>
    </citation>
    <scope>NUCLEOTIDE SEQUENCE [LARGE SCALE GENOMIC DNA]</scope>
    <source>
        <strain evidence="1">CAD2</strain>
    </source>
</reference>
<keyword evidence="2" id="KW-1185">Reference proteome</keyword>
<sequence length="201" mass="22934">MKDESPDTMKLAVAEWETDYAETFTKSPDPRPAAQVRAQKATVHEVTRTLNKTESSSWKKVSNAIHKRTDVCRLALAIQLPGLRPTAPEKAKADESDIPSNWDSFKQSVCRVKTAELRQYTGCLPDEWEVHILLSIEEVARLAGPWNVAEQTHRDRRKHERSEEASSDFNGAKNLLVLTDRPFYHFFARESHLSTANCCRR</sequence>
<accession>A0A9P5BU72</accession>
<gene>
    <name evidence="1" type="ORF">CGCSCA2_v013770</name>
</gene>
<evidence type="ECO:0000313" key="2">
    <source>
        <dbReference type="Proteomes" id="UP000711996"/>
    </source>
</evidence>
<proteinExistence type="predicted"/>
<dbReference type="Proteomes" id="UP000711996">
    <property type="component" value="Unassembled WGS sequence"/>
</dbReference>
<comment type="caution">
    <text evidence="1">The sequence shown here is derived from an EMBL/GenBank/DDBJ whole genome shotgun (WGS) entry which is preliminary data.</text>
</comment>